<keyword evidence="14" id="KW-1185">Reference proteome</keyword>
<evidence type="ECO:0000256" key="7">
    <source>
        <dbReference type="ARBA" id="ARBA00022840"/>
    </source>
</evidence>
<dbReference type="OrthoDB" id="9815750at2"/>
<dbReference type="EMBL" id="CP016761">
    <property type="protein sequence ID" value="ANX13705.1"/>
    <property type="molecule type" value="Genomic_DNA"/>
</dbReference>
<keyword evidence="5" id="KW-0547">Nucleotide-binding</keyword>
<sequence>MDHNLYIVILSLFVCFLFALVSIEWTQKRSEEQKTKHRFLILGSVTMGIAVWATHFMGMLSIQSPVTMYYDLQTMLLAFAVGIIFSYVSFYLLQYNVQKLPKKTWAPVITFGAGLILVHSIGLLSMHVHMPLQTDLPLILLSVTSAFLFSWIGFRILLLQAFKFRLIIASLSLTSGVNLMHYIGEMALVGGTPTFNWHNEFPLSNINILSTLLVLGATIIVLILYILEQLDQKKIVQQRIELLESEHRYNSLFDLNPEGVFVIGPDRNFIKANNSIEIITGYTFKELQKMPYTNLLKENQIQNSLNFLKRVMEGATVKHPLTIHHKDGHEVELEITSLPYSLNNTITAVIGIAKDMTSFYEAQNFKEKAQTLAYVGELAAGLAHEIRNPLTSIKGFAQLFLSQDSIDEKNHFLGIMLRETERINFIISQLMILAKPHMIIQKEHDLNEVLKRSLKFLDDEADFHTTTFQFDLPYNPVFFKCEENLMTQLFLNILKNALEAIPSWGTISVSLKQNSENIHISIQDDGTGIPDNIKPMLGQPFYTTKESNPGLGLLICYQIAQHHGGKMNIESQEGCGTTVSLEFPVNIAKEDTKLLETSSV</sequence>
<dbReference type="PANTHER" id="PTHR43065:SF10">
    <property type="entry name" value="PEROXIDE STRESS-ACTIVATED HISTIDINE KINASE MAK3"/>
    <property type="match status" value="1"/>
</dbReference>
<dbReference type="PANTHER" id="PTHR43065">
    <property type="entry name" value="SENSOR HISTIDINE KINASE"/>
    <property type="match status" value="1"/>
</dbReference>
<dbReference type="AlphaFoldDB" id="A0A1B1Z8E6"/>
<feature type="transmembrane region" description="Helical" evidence="9">
    <location>
        <begin position="136"/>
        <end position="154"/>
    </location>
</feature>
<evidence type="ECO:0000256" key="6">
    <source>
        <dbReference type="ARBA" id="ARBA00022777"/>
    </source>
</evidence>
<dbReference type="CDD" id="cd00075">
    <property type="entry name" value="HATPase"/>
    <property type="match status" value="1"/>
</dbReference>
<evidence type="ECO:0000256" key="4">
    <source>
        <dbReference type="ARBA" id="ARBA00022679"/>
    </source>
</evidence>
<evidence type="ECO:0000259" key="10">
    <source>
        <dbReference type="PROSITE" id="PS50109"/>
    </source>
</evidence>
<feature type="transmembrane region" description="Helical" evidence="9">
    <location>
        <begin position="204"/>
        <end position="227"/>
    </location>
</feature>
<dbReference type="Gene3D" id="3.30.450.20">
    <property type="entry name" value="PAS domain"/>
    <property type="match status" value="1"/>
</dbReference>
<feature type="transmembrane region" description="Helical" evidence="9">
    <location>
        <begin position="6"/>
        <end position="27"/>
    </location>
</feature>
<dbReference type="STRING" id="255247.ABE41_016980"/>
<dbReference type="Pfam" id="PF00512">
    <property type="entry name" value="HisKA"/>
    <property type="match status" value="1"/>
</dbReference>
<dbReference type="RefSeq" id="WP_066292899.1">
    <property type="nucleotide sequence ID" value="NZ_CP016761.1"/>
</dbReference>
<name>A0A1B1Z8E6_9BACL</name>
<dbReference type="Pfam" id="PF02518">
    <property type="entry name" value="HATPase_c"/>
    <property type="match status" value="1"/>
</dbReference>
<dbReference type="InterPro" id="IPR005330">
    <property type="entry name" value="MHYT_dom"/>
</dbReference>
<feature type="domain" description="PAS" evidence="11">
    <location>
        <begin position="245"/>
        <end position="315"/>
    </location>
</feature>
<organism evidence="13 14">
    <name type="scientific">Fictibacillus arsenicus</name>
    <dbReference type="NCBI Taxonomy" id="255247"/>
    <lineage>
        <taxon>Bacteria</taxon>
        <taxon>Bacillati</taxon>
        <taxon>Bacillota</taxon>
        <taxon>Bacilli</taxon>
        <taxon>Bacillales</taxon>
        <taxon>Fictibacillaceae</taxon>
        <taxon>Fictibacillus</taxon>
    </lineage>
</organism>
<dbReference type="CDD" id="cd00130">
    <property type="entry name" value="PAS"/>
    <property type="match status" value="1"/>
</dbReference>
<evidence type="ECO:0000256" key="2">
    <source>
        <dbReference type="ARBA" id="ARBA00012438"/>
    </source>
</evidence>
<feature type="transmembrane region" description="Helical" evidence="9">
    <location>
        <begin position="105"/>
        <end position="124"/>
    </location>
</feature>
<dbReference type="InterPro" id="IPR003661">
    <property type="entry name" value="HisK_dim/P_dom"/>
</dbReference>
<evidence type="ECO:0000256" key="8">
    <source>
        <dbReference type="ARBA" id="ARBA00023012"/>
    </source>
</evidence>
<dbReference type="PRINTS" id="PR00344">
    <property type="entry name" value="BCTRLSENSOR"/>
</dbReference>
<dbReference type="SUPFAM" id="SSF55785">
    <property type="entry name" value="PYP-like sensor domain (PAS domain)"/>
    <property type="match status" value="1"/>
</dbReference>
<evidence type="ECO:0000259" key="12">
    <source>
        <dbReference type="PROSITE" id="PS50924"/>
    </source>
</evidence>
<evidence type="ECO:0000256" key="1">
    <source>
        <dbReference type="ARBA" id="ARBA00000085"/>
    </source>
</evidence>
<dbReference type="Proteomes" id="UP000077412">
    <property type="component" value="Chromosome"/>
</dbReference>
<dbReference type="InterPro" id="IPR004358">
    <property type="entry name" value="Sig_transdc_His_kin-like_C"/>
</dbReference>
<dbReference type="SUPFAM" id="SSF55874">
    <property type="entry name" value="ATPase domain of HSP90 chaperone/DNA topoisomerase II/histidine kinase"/>
    <property type="match status" value="1"/>
</dbReference>
<dbReference type="PROSITE" id="PS50924">
    <property type="entry name" value="MHYT"/>
    <property type="match status" value="1"/>
</dbReference>
<feature type="domain" description="MHYT" evidence="12">
    <location>
        <begin position="3"/>
        <end position="191"/>
    </location>
</feature>
<protein>
    <recommendedName>
        <fullName evidence="2">histidine kinase</fullName>
        <ecNumber evidence="2">2.7.13.3</ecNumber>
    </recommendedName>
</protein>
<keyword evidence="6" id="KW-0418">Kinase</keyword>
<dbReference type="InterPro" id="IPR000014">
    <property type="entry name" value="PAS"/>
</dbReference>
<dbReference type="InterPro" id="IPR035965">
    <property type="entry name" value="PAS-like_dom_sf"/>
</dbReference>
<dbReference type="CDD" id="cd00082">
    <property type="entry name" value="HisKA"/>
    <property type="match status" value="1"/>
</dbReference>
<dbReference type="InterPro" id="IPR005467">
    <property type="entry name" value="His_kinase_dom"/>
</dbReference>
<dbReference type="Pfam" id="PF13426">
    <property type="entry name" value="PAS_9"/>
    <property type="match status" value="1"/>
</dbReference>
<dbReference type="NCBIfam" id="TIGR00229">
    <property type="entry name" value="sensory_box"/>
    <property type="match status" value="1"/>
</dbReference>
<keyword evidence="9" id="KW-1133">Transmembrane helix</keyword>
<dbReference type="Gene3D" id="1.10.287.130">
    <property type="match status" value="1"/>
</dbReference>
<reference evidence="13 14" key="1">
    <citation type="submission" date="2016-08" db="EMBL/GenBank/DDBJ databases">
        <title>Complete genome sequence of Fictibacillus arsenicus G25-54, a strain with toxicity to nematodes and a potential arsenic-resistance activity.</title>
        <authorList>
            <person name="Zheng Z."/>
        </authorList>
    </citation>
    <scope>NUCLEOTIDE SEQUENCE [LARGE SCALE GENOMIC DNA]</scope>
    <source>
        <strain evidence="13 14">G25-54</strain>
    </source>
</reference>
<dbReference type="SMART" id="SM00387">
    <property type="entry name" value="HATPase_c"/>
    <property type="match status" value="1"/>
</dbReference>
<dbReference type="Pfam" id="PF03707">
    <property type="entry name" value="MHYT"/>
    <property type="match status" value="2"/>
</dbReference>
<evidence type="ECO:0000256" key="5">
    <source>
        <dbReference type="ARBA" id="ARBA00022741"/>
    </source>
</evidence>
<evidence type="ECO:0000313" key="14">
    <source>
        <dbReference type="Proteomes" id="UP000077412"/>
    </source>
</evidence>
<feature type="transmembrane region" description="Helical" evidence="9">
    <location>
        <begin position="39"/>
        <end position="62"/>
    </location>
</feature>
<dbReference type="PROSITE" id="PS50112">
    <property type="entry name" value="PAS"/>
    <property type="match status" value="1"/>
</dbReference>
<keyword evidence="7" id="KW-0067">ATP-binding</keyword>
<dbReference type="SUPFAM" id="SSF47384">
    <property type="entry name" value="Homodimeric domain of signal transducing histidine kinase"/>
    <property type="match status" value="1"/>
</dbReference>
<feature type="domain" description="Histidine kinase" evidence="10">
    <location>
        <begin position="381"/>
        <end position="587"/>
    </location>
</feature>
<feature type="transmembrane region" description="Helical" evidence="9">
    <location>
        <begin position="166"/>
        <end position="184"/>
    </location>
</feature>
<evidence type="ECO:0000259" key="11">
    <source>
        <dbReference type="PROSITE" id="PS50112"/>
    </source>
</evidence>
<evidence type="ECO:0000313" key="13">
    <source>
        <dbReference type="EMBL" id="ANX13705.1"/>
    </source>
</evidence>
<keyword evidence="3" id="KW-0597">Phosphoprotein</keyword>
<dbReference type="SMART" id="SM00091">
    <property type="entry name" value="PAS"/>
    <property type="match status" value="1"/>
</dbReference>
<keyword evidence="9" id="KW-0472">Membrane</keyword>
<proteinExistence type="predicted"/>
<keyword evidence="9" id="KW-0812">Transmembrane</keyword>
<dbReference type="InterPro" id="IPR003594">
    <property type="entry name" value="HATPase_dom"/>
</dbReference>
<gene>
    <name evidence="13" type="ORF">ABE41_016980</name>
</gene>
<comment type="catalytic activity">
    <reaction evidence="1">
        <text>ATP + protein L-histidine = ADP + protein N-phospho-L-histidine.</text>
        <dbReference type="EC" id="2.7.13.3"/>
    </reaction>
</comment>
<dbReference type="GO" id="GO:0016020">
    <property type="term" value="C:membrane"/>
    <property type="evidence" value="ECO:0007669"/>
    <property type="project" value="UniProtKB-UniRule"/>
</dbReference>
<dbReference type="InterPro" id="IPR036097">
    <property type="entry name" value="HisK_dim/P_sf"/>
</dbReference>
<accession>A0A1B1Z8E6</accession>
<dbReference type="EC" id="2.7.13.3" evidence="2"/>
<dbReference type="PROSITE" id="PS50109">
    <property type="entry name" value="HIS_KIN"/>
    <property type="match status" value="1"/>
</dbReference>
<dbReference type="KEGG" id="far:ABE41_016980"/>
<dbReference type="GO" id="GO:0000155">
    <property type="term" value="F:phosphorelay sensor kinase activity"/>
    <property type="evidence" value="ECO:0007669"/>
    <property type="project" value="InterPro"/>
</dbReference>
<evidence type="ECO:0000256" key="3">
    <source>
        <dbReference type="ARBA" id="ARBA00022553"/>
    </source>
</evidence>
<dbReference type="InterPro" id="IPR036890">
    <property type="entry name" value="HATPase_C_sf"/>
</dbReference>
<dbReference type="SMART" id="SM00388">
    <property type="entry name" value="HisKA"/>
    <property type="match status" value="1"/>
</dbReference>
<keyword evidence="4" id="KW-0808">Transferase</keyword>
<feature type="transmembrane region" description="Helical" evidence="9">
    <location>
        <begin position="74"/>
        <end position="93"/>
    </location>
</feature>
<evidence type="ECO:0000256" key="9">
    <source>
        <dbReference type="PROSITE-ProRule" id="PRU00244"/>
    </source>
</evidence>
<dbReference type="Gene3D" id="3.30.565.10">
    <property type="entry name" value="Histidine kinase-like ATPase, C-terminal domain"/>
    <property type="match status" value="1"/>
</dbReference>
<dbReference type="GO" id="GO:0005524">
    <property type="term" value="F:ATP binding"/>
    <property type="evidence" value="ECO:0007669"/>
    <property type="project" value="UniProtKB-KW"/>
</dbReference>
<keyword evidence="8" id="KW-0902">Two-component regulatory system</keyword>